<protein>
    <recommendedName>
        <fullName evidence="2">non-specific protein-tyrosine kinase</fullName>
        <ecNumber evidence="2">2.7.10.2</ecNumber>
    </recommendedName>
</protein>
<evidence type="ECO:0000256" key="6">
    <source>
        <dbReference type="ARBA" id="ARBA00022840"/>
    </source>
</evidence>
<reference evidence="10 11" key="1">
    <citation type="submission" date="2015-10" db="EMBL/GenBank/DDBJ databases">
        <title>Candidatus Desulfofervidus auxilii, a hydrogenotrophic sulfate-reducing bacterium involved in the thermophilic anaerobic oxidation of methane.</title>
        <authorList>
            <person name="Krukenberg V."/>
            <person name="Richter M."/>
            <person name="Wegener G."/>
        </authorList>
    </citation>
    <scope>NUCLEOTIDE SEQUENCE [LARGE SCALE GENOMIC DNA]</scope>
    <source>
        <strain evidence="10 11">HS1</strain>
    </source>
</reference>
<evidence type="ECO:0000256" key="7">
    <source>
        <dbReference type="ARBA" id="ARBA00023137"/>
    </source>
</evidence>
<dbReference type="InterPro" id="IPR005702">
    <property type="entry name" value="Wzc-like_C"/>
</dbReference>
<keyword evidence="6" id="KW-0067">ATP-binding</keyword>
<dbReference type="OrthoDB" id="9812433at2"/>
<evidence type="ECO:0000256" key="5">
    <source>
        <dbReference type="ARBA" id="ARBA00022777"/>
    </source>
</evidence>
<keyword evidence="7" id="KW-0829">Tyrosine-protein kinase</keyword>
<dbReference type="SUPFAM" id="SSF52540">
    <property type="entry name" value="P-loop containing nucleoside triphosphate hydrolases"/>
    <property type="match status" value="1"/>
</dbReference>
<proteinExistence type="inferred from homology"/>
<dbReference type="AlphaFoldDB" id="A0A7U4QIX5"/>
<dbReference type="PANTHER" id="PTHR32309:SF13">
    <property type="entry name" value="FERRIC ENTEROBACTIN TRANSPORT PROTEIN FEPE"/>
    <property type="match status" value="1"/>
</dbReference>
<feature type="domain" description="AAA" evidence="9">
    <location>
        <begin position="98"/>
        <end position="247"/>
    </location>
</feature>
<gene>
    <name evidence="10" type="ORF">HS1_000354</name>
</gene>
<dbReference type="Pfam" id="PF13614">
    <property type="entry name" value="AAA_31"/>
    <property type="match status" value="1"/>
</dbReference>
<evidence type="ECO:0000256" key="8">
    <source>
        <dbReference type="ARBA" id="ARBA00051245"/>
    </source>
</evidence>
<sequence>MGKIHDALEKAERERYLINRSLPKSTPKRESGVENIEVQAPTLPKAEKDIIKKKKGYYKDTYALATEQFRILKSKILYVKNGTPPKTILVTSSVPLEGKTTVAVNLAISIAQGVKEHVLLVDCDFRKPEIHKLFNLSPQRGLSDYLLGQVTIPEILLKTKTPKLSVLPSGKQVSNPADLLASERMKELIQELKNRYNDRYIIFDSSPLQLTSETMVLLSQVEGVILVVRAGKTNRNLVLNTIKEIEKERLLGVVLNGVEKSLTNKYYSHYKYY</sequence>
<evidence type="ECO:0000313" key="11">
    <source>
        <dbReference type="Proteomes" id="UP000070560"/>
    </source>
</evidence>
<dbReference type="RefSeq" id="WP_066060457.1">
    <property type="nucleotide sequence ID" value="NZ_CP013015.1"/>
</dbReference>
<dbReference type="EC" id="2.7.10.2" evidence="2"/>
<evidence type="ECO:0000256" key="1">
    <source>
        <dbReference type="ARBA" id="ARBA00007316"/>
    </source>
</evidence>
<dbReference type="KEGG" id="daw:HS1_000354"/>
<name>A0A7U4QIX5_DESA2</name>
<comment type="similarity">
    <text evidence="1">Belongs to the CpsD/CapB family.</text>
</comment>
<evidence type="ECO:0000256" key="3">
    <source>
        <dbReference type="ARBA" id="ARBA00022679"/>
    </source>
</evidence>
<dbReference type="CDD" id="cd05387">
    <property type="entry name" value="BY-kinase"/>
    <property type="match status" value="1"/>
</dbReference>
<dbReference type="Gene3D" id="3.40.50.300">
    <property type="entry name" value="P-loop containing nucleotide triphosphate hydrolases"/>
    <property type="match status" value="1"/>
</dbReference>
<dbReference type="Proteomes" id="UP000070560">
    <property type="component" value="Chromosome"/>
</dbReference>
<keyword evidence="3" id="KW-0808">Transferase</keyword>
<evidence type="ECO:0000256" key="4">
    <source>
        <dbReference type="ARBA" id="ARBA00022741"/>
    </source>
</evidence>
<organism evidence="10 11">
    <name type="scientific">Desulfofervidus auxilii</name>
    <dbReference type="NCBI Taxonomy" id="1621989"/>
    <lineage>
        <taxon>Bacteria</taxon>
        <taxon>Pseudomonadati</taxon>
        <taxon>Thermodesulfobacteriota</taxon>
        <taxon>Candidatus Desulfofervidia</taxon>
        <taxon>Candidatus Desulfofervidales</taxon>
        <taxon>Candidatus Desulfofervidaceae</taxon>
        <taxon>Candidatus Desulfofervidus</taxon>
    </lineage>
</organism>
<keyword evidence="5" id="KW-0418">Kinase</keyword>
<dbReference type="InterPro" id="IPR050445">
    <property type="entry name" value="Bact_polysacc_biosynth/exp"/>
</dbReference>
<dbReference type="GO" id="GO:0005886">
    <property type="term" value="C:plasma membrane"/>
    <property type="evidence" value="ECO:0007669"/>
    <property type="project" value="TreeGrafter"/>
</dbReference>
<evidence type="ECO:0000313" key="10">
    <source>
        <dbReference type="EMBL" id="AMM40160.1"/>
    </source>
</evidence>
<dbReference type="GO" id="GO:0005524">
    <property type="term" value="F:ATP binding"/>
    <property type="evidence" value="ECO:0007669"/>
    <property type="project" value="UniProtKB-KW"/>
</dbReference>
<accession>A0A7U4QIX5</accession>
<evidence type="ECO:0000256" key="2">
    <source>
        <dbReference type="ARBA" id="ARBA00011903"/>
    </source>
</evidence>
<keyword evidence="11" id="KW-1185">Reference proteome</keyword>
<comment type="catalytic activity">
    <reaction evidence="8">
        <text>L-tyrosyl-[protein] + ATP = O-phospho-L-tyrosyl-[protein] + ADP + H(+)</text>
        <dbReference type="Rhea" id="RHEA:10596"/>
        <dbReference type="Rhea" id="RHEA-COMP:10136"/>
        <dbReference type="Rhea" id="RHEA-COMP:20101"/>
        <dbReference type="ChEBI" id="CHEBI:15378"/>
        <dbReference type="ChEBI" id="CHEBI:30616"/>
        <dbReference type="ChEBI" id="CHEBI:46858"/>
        <dbReference type="ChEBI" id="CHEBI:61978"/>
        <dbReference type="ChEBI" id="CHEBI:456216"/>
        <dbReference type="EC" id="2.7.10.2"/>
    </reaction>
</comment>
<dbReference type="InterPro" id="IPR025669">
    <property type="entry name" value="AAA_dom"/>
</dbReference>
<dbReference type="InterPro" id="IPR027417">
    <property type="entry name" value="P-loop_NTPase"/>
</dbReference>
<dbReference type="GO" id="GO:0004715">
    <property type="term" value="F:non-membrane spanning protein tyrosine kinase activity"/>
    <property type="evidence" value="ECO:0007669"/>
    <property type="project" value="UniProtKB-EC"/>
</dbReference>
<evidence type="ECO:0000259" key="9">
    <source>
        <dbReference type="Pfam" id="PF13614"/>
    </source>
</evidence>
<dbReference type="NCBIfam" id="TIGR01007">
    <property type="entry name" value="eps_fam"/>
    <property type="match status" value="1"/>
</dbReference>
<keyword evidence="4" id="KW-0547">Nucleotide-binding</keyword>
<dbReference type="PANTHER" id="PTHR32309">
    <property type="entry name" value="TYROSINE-PROTEIN KINASE"/>
    <property type="match status" value="1"/>
</dbReference>
<dbReference type="EMBL" id="CP013015">
    <property type="protein sequence ID" value="AMM40160.1"/>
    <property type="molecule type" value="Genomic_DNA"/>
</dbReference>